<name>A0A7I9WQ13_9MYCO</name>
<dbReference type="PROSITE" id="PS51178">
    <property type="entry name" value="PASTA"/>
    <property type="match status" value="1"/>
</dbReference>
<gene>
    <name evidence="2" type="ORF">MMUR_39510</name>
</gene>
<evidence type="ECO:0000259" key="1">
    <source>
        <dbReference type="PROSITE" id="PS51178"/>
    </source>
</evidence>
<dbReference type="Pfam" id="PF03793">
    <property type="entry name" value="PASTA"/>
    <property type="match status" value="1"/>
</dbReference>
<proteinExistence type="predicted"/>
<keyword evidence="3" id="KW-1185">Reference proteome</keyword>
<accession>A0A7I9WQ13</accession>
<comment type="caution">
    <text evidence="2">The sequence shown here is derived from an EMBL/GenBank/DDBJ whole genome shotgun (WGS) entry which is preliminary data.</text>
</comment>
<dbReference type="SMART" id="SM00740">
    <property type="entry name" value="PASTA"/>
    <property type="match status" value="1"/>
</dbReference>
<dbReference type="Gene3D" id="3.30.10.20">
    <property type="match status" value="1"/>
</dbReference>
<reference evidence="2 3" key="1">
    <citation type="journal article" date="2019" name="Emerg. Microbes Infect.">
        <title>Comprehensive subspecies identification of 175 nontuberculous mycobacteria species based on 7547 genomic profiles.</title>
        <authorList>
            <person name="Matsumoto Y."/>
            <person name="Kinjo T."/>
            <person name="Motooka D."/>
            <person name="Nabeya D."/>
            <person name="Jung N."/>
            <person name="Uechi K."/>
            <person name="Horii T."/>
            <person name="Iida T."/>
            <person name="Fujita J."/>
            <person name="Nakamura S."/>
        </authorList>
    </citation>
    <scope>NUCLEOTIDE SEQUENCE [LARGE SCALE GENOMIC DNA]</scope>
    <source>
        <strain evidence="2 3">JCM 13392</strain>
    </source>
</reference>
<dbReference type="CDD" id="cd06577">
    <property type="entry name" value="PASTA_pknB"/>
    <property type="match status" value="1"/>
</dbReference>
<dbReference type="Proteomes" id="UP000465241">
    <property type="component" value="Unassembled WGS sequence"/>
</dbReference>
<dbReference type="InterPro" id="IPR005543">
    <property type="entry name" value="PASTA_dom"/>
</dbReference>
<organism evidence="2 3">
    <name type="scientific">Mycolicibacterium murale</name>
    <dbReference type="NCBI Taxonomy" id="182220"/>
    <lineage>
        <taxon>Bacteria</taxon>
        <taxon>Bacillati</taxon>
        <taxon>Actinomycetota</taxon>
        <taxon>Actinomycetes</taxon>
        <taxon>Mycobacteriales</taxon>
        <taxon>Mycobacteriaceae</taxon>
        <taxon>Mycolicibacterium</taxon>
    </lineage>
</organism>
<dbReference type="AlphaFoldDB" id="A0A7I9WQ13"/>
<evidence type="ECO:0000313" key="3">
    <source>
        <dbReference type="Proteomes" id="UP000465241"/>
    </source>
</evidence>
<dbReference type="EMBL" id="BLKT01000003">
    <property type="protein sequence ID" value="GFG59815.1"/>
    <property type="molecule type" value="Genomic_DNA"/>
</dbReference>
<sequence length="68" mass="7173">MLFAMPDITGMFWAEAEQVLGAAGWSGSVVKEPDVAAGEYSANQIAFQSPAPGQPVEATTKITVRFAQ</sequence>
<feature type="domain" description="PASTA" evidence="1">
    <location>
        <begin position="1"/>
        <end position="68"/>
    </location>
</feature>
<evidence type="ECO:0000313" key="2">
    <source>
        <dbReference type="EMBL" id="GFG59815.1"/>
    </source>
</evidence>
<protein>
    <recommendedName>
        <fullName evidence="1">PASTA domain-containing protein</fullName>
    </recommendedName>
</protein>